<keyword evidence="3" id="KW-1185">Reference proteome</keyword>
<gene>
    <name evidence="4" type="primary">LOC106013131</name>
</gene>
<dbReference type="GeneID" id="106013131"/>
<evidence type="ECO:0000313" key="4">
    <source>
        <dbReference type="RefSeq" id="XP_012943518.1"/>
    </source>
</evidence>
<feature type="transmembrane region" description="Helical" evidence="1">
    <location>
        <begin position="90"/>
        <end position="109"/>
    </location>
</feature>
<dbReference type="SUPFAM" id="SSF50814">
    <property type="entry name" value="Lipocalins"/>
    <property type="match status" value="1"/>
</dbReference>
<proteinExistence type="predicted"/>
<feature type="signal peptide" evidence="2">
    <location>
        <begin position="1"/>
        <end position="25"/>
    </location>
</feature>
<dbReference type="Proteomes" id="UP000694888">
    <property type="component" value="Unplaced"/>
</dbReference>
<dbReference type="InterPro" id="IPR012674">
    <property type="entry name" value="Calycin"/>
</dbReference>
<accession>A0ABM1A9Q4</accession>
<evidence type="ECO:0000256" key="1">
    <source>
        <dbReference type="SAM" id="Phobius"/>
    </source>
</evidence>
<organism evidence="3 4">
    <name type="scientific">Aplysia californica</name>
    <name type="common">California sea hare</name>
    <dbReference type="NCBI Taxonomy" id="6500"/>
    <lineage>
        <taxon>Eukaryota</taxon>
        <taxon>Metazoa</taxon>
        <taxon>Spiralia</taxon>
        <taxon>Lophotrochozoa</taxon>
        <taxon>Mollusca</taxon>
        <taxon>Gastropoda</taxon>
        <taxon>Heterobranchia</taxon>
        <taxon>Euthyneura</taxon>
        <taxon>Tectipleura</taxon>
        <taxon>Aplysiida</taxon>
        <taxon>Aplysioidea</taxon>
        <taxon>Aplysiidae</taxon>
        <taxon>Aplysia</taxon>
    </lineage>
</organism>
<dbReference type="RefSeq" id="XP_012943518.1">
    <property type="nucleotide sequence ID" value="XM_013088064.1"/>
</dbReference>
<evidence type="ECO:0000256" key="2">
    <source>
        <dbReference type="SAM" id="SignalP"/>
    </source>
</evidence>
<sequence>MKTRSLLPVVLCVGVCAYLVSQVTGVPVLGFCPRPVTKPFFVPLKKRRCVGEPYSVTGIARRNIWSGDFRIRIQNIFFQLRNFRVIDTDYVSWALVFICDPVLFFLPISRQTAMILTRRRGYIPPKRDLLKIKLFLNGINANWLRPVDQNNC</sequence>
<reference evidence="4" key="1">
    <citation type="submission" date="2025-08" db="UniProtKB">
        <authorList>
            <consortium name="RefSeq"/>
        </authorList>
    </citation>
    <scope>IDENTIFICATION</scope>
</reference>
<name>A0ABM1A9Q4_APLCA</name>
<keyword evidence="1" id="KW-1133">Transmembrane helix</keyword>
<feature type="chain" id="PRO_5046099086" evidence="2">
    <location>
        <begin position="26"/>
        <end position="152"/>
    </location>
</feature>
<evidence type="ECO:0000313" key="3">
    <source>
        <dbReference type="Proteomes" id="UP000694888"/>
    </source>
</evidence>
<keyword evidence="1" id="KW-0812">Transmembrane</keyword>
<protein>
    <submittedName>
        <fullName evidence="4">Uncharacterized protein LOC106013131</fullName>
    </submittedName>
</protein>
<keyword evidence="1" id="KW-0472">Membrane</keyword>
<dbReference type="Gene3D" id="2.40.128.20">
    <property type="match status" value="1"/>
</dbReference>
<keyword evidence="2" id="KW-0732">Signal</keyword>